<dbReference type="Pfam" id="PF22964">
    <property type="entry name" value="ZER1-like_2nd"/>
    <property type="match status" value="1"/>
</dbReference>
<keyword evidence="1" id="KW-0833">Ubl conjugation pathway</keyword>
<dbReference type="PANTHER" id="PTHR12904">
    <property type="match status" value="1"/>
</dbReference>
<feature type="domain" description="Zer-1-like leucine-rich repeats region" evidence="3">
    <location>
        <begin position="193"/>
        <end position="320"/>
    </location>
</feature>
<feature type="domain" description="Protein zer-1 homolog-like C-terminal" evidence="2">
    <location>
        <begin position="387"/>
        <end position="669"/>
    </location>
</feature>
<sequence>MGGRYCNDPDSLLNICIRYCLDNLTVTLADYNPVRLKPNTFLPKEICEKMLEFADKDSEQFDTHILPLFQDTTCTRLDNLNLRNSNVSDESLEKLMAHHPVNLDIHNCPRLTPYALDVINRYSGNLKSLVIGNTTQILPETLVYAKNSNQEGAKEELLSRLLTTRKLLKLVIWGISMQQEQECYMTLLTKDFIETIQFLDVSSCVDIASIDFLTKSGNLTWLSLYNVMLKGNAFAILGQLKQLRHLDISQSSDNNSIFREPNELLSTLVTSLPKLTSLDISGTNLAGRGVQEKRVDEACDIPGLNSRIHCPLEFLGLYGTHHDASHRHHIPAKRIAGDRDESQILTACQAYLDRHELLEKVLNDLFHLFRGEKGTQVDTALRLILTAMSRHIGEKHVQISGSASLFYIVKNEDKSRINPVMKRAILSTLINAMEVHKFDPTMMRNGCLTICHFQIPLDVLFNYEKLVRLLLEILGSTNLEEFVERIAIYLLNSLACQVEGEHKKLVGDLGAITKMLHIIEDRLSKHDCDDVMEIAWSTMWNVTDERPENCERFLTRRGMELFLKCLNAFPNKPELRRNMMGLLGNVAEVKYLRPQLMTTEFINVFYHLLDSTQDNIEVSYNAAGVLAHVLSDGVAAWTIVTPWRTDVLESIRRNIKRWDVNSNRNINYR</sequence>
<name>A0A8J2NG62_9HEXA</name>
<keyword evidence="5" id="KW-1185">Reference proteome</keyword>
<dbReference type="InterPro" id="IPR056845">
    <property type="entry name" value="LRR_Zer-1"/>
</dbReference>
<dbReference type="OrthoDB" id="5783533at2759"/>
<evidence type="ECO:0000313" key="5">
    <source>
        <dbReference type="Proteomes" id="UP000708208"/>
    </source>
</evidence>
<dbReference type="InterPro" id="IPR051341">
    <property type="entry name" value="Zyg-11_UBL_adapter"/>
</dbReference>
<dbReference type="PANTHER" id="PTHR12904:SF23">
    <property type="entry name" value="PROTEIN ZER-1 HOMOLOG"/>
    <property type="match status" value="1"/>
</dbReference>
<dbReference type="Pfam" id="PF25013">
    <property type="entry name" value="LRR_Zer-1"/>
    <property type="match status" value="1"/>
</dbReference>
<dbReference type="AlphaFoldDB" id="A0A8J2NG62"/>
<accession>A0A8J2NG62</accession>
<organism evidence="4 5">
    <name type="scientific">Allacma fusca</name>
    <dbReference type="NCBI Taxonomy" id="39272"/>
    <lineage>
        <taxon>Eukaryota</taxon>
        <taxon>Metazoa</taxon>
        <taxon>Ecdysozoa</taxon>
        <taxon>Arthropoda</taxon>
        <taxon>Hexapoda</taxon>
        <taxon>Collembola</taxon>
        <taxon>Symphypleona</taxon>
        <taxon>Sminthuridae</taxon>
        <taxon>Allacma</taxon>
    </lineage>
</organism>
<dbReference type="Proteomes" id="UP000708208">
    <property type="component" value="Unassembled WGS sequence"/>
</dbReference>
<dbReference type="InterPro" id="IPR055142">
    <property type="entry name" value="ZER1-like_C"/>
</dbReference>
<reference evidence="4" key="1">
    <citation type="submission" date="2021-06" db="EMBL/GenBank/DDBJ databases">
        <authorList>
            <person name="Hodson N. C."/>
            <person name="Mongue J. A."/>
            <person name="Jaron S. K."/>
        </authorList>
    </citation>
    <scope>NUCLEOTIDE SEQUENCE</scope>
</reference>
<protein>
    <recommendedName>
        <fullName evidence="6">Protein zer-1 homolog</fullName>
    </recommendedName>
</protein>
<proteinExistence type="predicted"/>
<evidence type="ECO:0000313" key="4">
    <source>
        <dbReference type="EMBL" id="CAG7645864.1"/>
    </source>
</evidence>
<dbReference type="GO" id="GO:0031462">
    <property type="term" value="C:Cul2-RING ubiquitin ligase complex"/>
    <property type="evidence" value="ECO:0007669"/>
    <property type="project" value="TreeGrafter"/>
</dbReference>
<evidence type="ECO:0000256" key="1">
    <source>
        <dbReference type="ARBA" id="ARBA00022786"/>
    </source>
</evidence>
<comment type="caution">
    <text evidence="4">The sequence shown here is derived from an EMBL/GenBank/DDBJ whole genome shotgun (WGS) entry which is preliminary data.</text>
</comment>
<dbReference type="EMBL" id="CAJVCH010002762">
    <property type="protein sequence ID" value="CAG7645864.1"/>
    <property type="molecule type" value="Genomic_DNA"/>
</dbReference>
<gene>
    <name evidence="4" type="ORF">AFUS01_LOCUS559</name>
</gene>
<evidence type="ECO:0000259" key="2">
    <source>
        <dbReference type="Pfam" id="PF22964"/>
    </source>
</evidence>
<evidence type="ECO:0000259" key="3">
    <source>
        <dbReference type="Pfam" id="PF25013"/>
    </source>
</evidence>
<evidence type="ECO:0008006" key="6">
    <source>
        <dbReference type="Google" id="ProtNLM"/>
    </source>
</evidence>